<proteinExistence type="predicted"/>
<evidence type="ECO:0000313" key="2">
    <source>
        <dbReference type="EMBL" id="SUM45237.1"/>
    </source>
</evidence>
<protein>
    <submittedName>
        <fullName evidence="2">Uncharacterized protein</fullName>
    </submittedName>
</protein>
<dbReference type="Proteomes" id="UP000297598">
    <property type="component" value="Unassembled WGS sequence"/>
</dbReference>
<keyword evidence="1" id="KW-0812">Transmembrane</keyword>
<dbReference type="EMBL" id="SRLS01000006">
    <property type="protein sequence ID" value="TGE17934.1"/>
    <property type="molecule type" value="Genomic_DNA"/>
</dbReference>
<dbReference type="Proteomes" id="UP000254047">
    <property type="component" value="Unassembled WGS sequence"/>
</dbReference>
<keyword evidence="1" id="KW-0472">Membrane</keyword>
<gene>
    <name evidence="3" type="ORF">BJR09_05285</name>
    <name evidence="2" type="ORF">NCTC13830_02658</name>
</gene>
<keyword evidence="5" id="KW-1185">Reference proteome</keyword>
<reference evidence="2 4" key="1">
    <citation type="submission" date="2018-06" db="EMBL/GenBank/DDBJ databases">
        <authorList>
            <consortium name="Pathogen Informatics"/>
            <person name="Doyle S."/>
        </authorList>
    </citation>
    <scope>NUCLEOTIDE SEQUENCE [LARGE SCALE GENOMIC DNA]</scope>
    <source>
        <strain evidence="2 4">NCTC13830</strain>
    </source>
</reference>
<evidence type="ECO:0000256" key="1">
    <source>
        <dbReference type="SAM" id="Phobius"/>
    </source>
</evidence>
<evidence type="ECO:0000313" key="3">
    <source>
        <dbReference type="EMBL" id="TGE17934.1"/>
    </source>
</evidence>
<accession>A0A380G414</accession>
<evidence type="ECO:0000313" key="4">
    <source>
        <dbReference type="Proteomes" id="UP000254047"/>
    </source>
</evidence>
<feature type="transmembrane region" description="Helical" evidence="1">
    <location>
        <begin position="18"/>
        <end position="36"/>
    </location>
</feature>
<reference evidence="3 5" key="2">
    <citation type="submission" date="2019-04" db="EMBL/GenBank/DDBJ databases">
        <title>Genomic characterization of Staphylococcus petrasii strains.</title>
        <authorList>
            <person name="Vrbovska V."/>
            <person name="Kovarovic V."/>
            <person name="Maslanova I."/>
            <person name="Indrakova A."/>
            <person name="Petras P."/>
            <person name="Sedo O."/>
            <person name="Svec P."/>
            <person name="Fisarova L."/>
            <person name="Sedlacek I."/>
            <person name="Doskar J."/>
            <person name="Pantucek R."/>
        </authorList>
    </citation>
    <scope>NUCLEOTIDE SEQUENCE [LARGE SCALE GENOMIC DNA]</scope>
    <source>
        <strain evidence="3 5">P5404</strain>
    </source>
</reference>
<feature type="transmembrane region" description="Helical" evidence="1">
    <location>
        <begin position="66"/>
        <end position="84"/>
    </location>
</feature>
<dbReference type="RefSeq" id="WP_103298182.1">
    <property type="nucleotide sequence ID" value="NZ_PPQT01000063.1"/>
</dbReference>
<dbReference type="EMBL" id="UHDO01000001">
    <property type="protein sequence ID" value="SUM45237.1"/>
    <property type="molecule type" value="Genomic_DNA"/>
</dbReference>
<dbReference type="AlphaFoldDB" id="A0A380G414"/>
<sequence>MDNKKINEEPVWCKTLNYISNLFIFLGLISLILIPFLNVMKNIVPVLFMAGFLLNIIPNIYKKNYFIVYIDIFIFVLIIIIKVVM</sequence>
<feature type="transmembrane region" description="Helical" evidence="1">
    <location>
        <begin position="43"/>
        <end position="60"/>
    </location>
</feature>
<organism evidence="2 4">
    <name type="scientific">Staphylococcus petrasii</name>
    <dbReference type="NCBI Taxonomy" id="1276936"/>
    <lineage>
        <taxon>Bacteria</taxon>
        <taxon>Bacillati</taxon>
        <taxon>Bacillota</taxon>
        <taxon>Bacilli</taxon>
        <taxon>Bacillales</taxon>
        <taxon>Staphylococcaceae</taxon>
        <taxon>Staphylococcus</taxon>
    </lineage>
</organism>
<evidence type="ECO:0000313" key="5">
    <source>
        <dbReference type="Proteomes" id="UP000297598"/>
    </source>
</evidence>
<keyword evidence="1" id="KW-1133">Transmembrane helix</keyword>
<name>A0A380G414_9STAP</name>